<name>A0A2K8Z900_9BACT</name>
<protein>
    <submittedName>
        <fullName evidence="1">DUF2219 domain-containing protein</fullName>
    </submittedName>
</protein>
<dbReference type="RefSeq" id="WP_100992890.1">
    <property type="nucleotide sequence ID" value="NZ_CP025096.1"/>
</dbReference>
<dbReference type="Proteomes" id="UP000232883">
    <property type="component" value="Chromosome"/>
</dbReference>
<dbReference type="EMBL" id="CP025096">
    <property type="protein sequence ID" value="AUD06345.1"/>
    <property type="molecule type" value="Genomic_DNA"/>
</dbReference>
<keyword evidence="2" id="KW-1185">Reference proteome</keyword>
<dbReference type="OrthoDB" id="622552at2"/>
<dbReference type="Gene3D" id="2.40.128.140">
    <property type="entry name" value="Outer membrane protein"/>
    <property type="match status" value="1"/>
</dbReference>
<gene>
    <name evidence="1" type="ORF">CWM47_33595</name>
</gene>
<accession>A0A2K8Z900</accession>
<dbReference type="Pfam" id="PF09982">
    <property type="entry name" value="LpxR"/>
    <property type="match status" value="1"/>
</dbReference>
<dbReference type="InterPro" id="IPR018707">
    <property type="entry name" value="LpxR"/>
</dbReference>
<proteinExistence type="predicted"/>
<reference evidence="1 2" key="1">
    <citation type="submission" date="2017-11" db="EMBL/GenBank/DDBJ databases">
        <title>Taxonomic description and genome sequences of Spirosoma HA7 sp. nov., isolated from pollen microhabitat of Corylus avellana.</title>
        <authorList>
            <person name="Ambika Manirajan B."/>
            <person name="Suarez C."/>
            <person name="Ratering S."/>
            <person name="Geissler-Plaum R."/>
            <person name="Cardinale M."/>
            <person name="Sylvia S."/>
        </authorList>
    </citation>
    <scope>NUCLEOTIDE SEQUENCE [LARGE SCALE GENOMIC DNA]</scope>
    <source>
        <strain evidence="1 2">HA7</strain>
    </source>
</reference>
<sequence length="329" mass="36900">MQTTKTYTALLCWLLPVLGLAQRIDNMVSFRQIDQPSFSRLHYDNDFFTGTDYYYTQGYMLELVKPSLQKNPLTKLLIKAKGNQIQYGLAFEHLGFTPTSIRSQTTLIGDRPFAAGLSLKTFSLSTDTLRRLRVSAGLSMGMMGPVALGNQIQTALHRLFNGVEPKGWQYQIHNDVILTYTLHYEKQLYAYRQALSISTTAQAQVGTYIDRLQTGIVVMAGRFNSPFGPMFAPCRLPLQLYIYAQPLVSVIGYDASLQGGLFNSSSPYVLSVHQLARITFQGNVGIVFRYKSLYLEYAESMLSREFSSGLSHRWGGVKLGASFGSLRTK</sequence>
<evidence type="ECO:0000313" key="1">
    <source>
        <dbReference type="EMBL" id="AUD06345.1"/>
    </source>
</evidence>
<dbReference type="KEGG" id="spir:CWM47_33595"/>
<dbReference type="InterPro" id="IPR037107">
    <property type="entry name" value="Put_OMP_sf"/>
</dbReference>
<dbReference type="AlphaFoldDB" id="A0A2K8Z900"/>
<organism evidence="1 2">
    <name type="scientific">Spirosoma pollinicola</name>
    <dbReference type="NCBI Taxonomy" id="2057025"/>
    <lineage>
        <taxon>Bacteria</taxon>
        <taxon>Pseudomonadati</taxon>
        <taxon>Bacteroidota</taxon>
        <taxon>Cytophagia</taxon>
        <taxon>Cytophagales</taxon>
        <taxon>Cytophagaceae</taxon>
        <taxon>Spirosoma</taxon>
    </lineage>
</organism>
<evidence type="ECO:0000313" key="2">
    <source>
        <dbReference type="Proteomes" id="UP000232883"/>
    </source>
</evidence>